<dbReference type="GeneID" id="113208628"/>
<comment type="similarity">
    <text evidence="3 18">Belongs to the glycosyltransferase 13 family.</text>
</comment>
<evidence type="ECO:0000313" key="20">
    <source>
        <dbReference type="Proteomes" id="UP000504606"/>
    </source>
</evidence>
<comment type="subunit">
    <text evidence="16">Interacts with DAG1 (via O-linked mannose moiety). Interacts (via transmembrane domain) with FKTN; the interaction is direct and is required for normal location in Golgi membranes.</text>
</comment>
<evidence type="ECO:0000256" key="6">
    <source>
        <dbReference type="ARBA" id="ARBA00022679"/>
    </source>
</evidence>
<dbReference type="Proteomes" id="UP000504606">
    <property type="component" value="Unplaced"/>
</dbReference>
<evidence type="ECO:0000256" key="3">
    <source>
        <dbReference type="ARBA" id="ARBA00006492"/>
    </source>
</evidence>
<dbReference type="RefSeq" id="XP_052124600.1">
    <property type="nucleotide sequence ID" value="XM_052268640.1"/>
</dbReference>
<comment type="subcellular location">
    <subcellularLocation>
        <location evidence="1 18">Golgi apparatus membrane</location>
        <topology evidence="1 18">Single-pass type II membrane protein</topology>
    </subcellularLocation>
</comment>
<keyword evidence="8 18" id="KW-0479">Metal-binding</keyword>
<keyword evidence="12 18" id="KW-0333">Golgi apparatus</keyword>
<keyword evidence="15 18" id="KW-0464">Manganese</keyword>
<feature type="domain" description="ILEI/PANDER" evidence="19">
    <location>
        <begin position="161"/>
        <end position="250"/>
    </location>
</feature>
<comment type="cofactor">
    <cofactor evidence="18">
        <name>Mn(2+)</name>
        <dbReference type="ChEBI" id="CHEBI:29035"/>
    </cofactor>
    <text evidence="18">The manganese ion interacts primarily with the substrate UDP-N-acetylglucosamine.</text>
</comment>
<keyword evidence="4" id="KW-0597">Phosphoprotein</keyword>
<keyword evidence="20" id="KW-1185">Reference proteome</keyword>
<dbReference type="Pfam" id="PF03071">
    <property type="entry name" value="GNT-I"/>
    <property type="match status" value="1"/>
</dbReference>
<evidence type="ECO:0000313" key="21">
    <source>
        <dbReference type="RefSeq" id="XP_052124596.1"/>
    </source>
</evidence>
<dbReference type="CDD" id="cd13937">
    <property type="entry name" value="PANDER_GnT-1_2_like"/>
    <property type="match status" value="1"/>
</dbReference>
<keyword evidence="7 18" id="KW-0812">Transmembrane</keyword>
<dbReference type="RefSeq" id="XP_052124599.1">
    <property type="nucleotide sequence ID" value="XM_052268639.1"/>
</dbReference>
<evidence type="ECO:0000313" key="25">
    <source>
        <dbReference type="RefSeq" id="XP_052124600.1"/>
    </source>
</evidence>
<dbReference type="GO" id="GO:0000139">
    <property type="term" value="C:Golgi membrane"/>
    <property type="evidence" value="ECO:0007669"/>
    <property type="project" value="UniProtKB-SubCell"/>
</dbReference>
<evidence type="ECO:0000256" key="14">
    <source>
        <dbReference type="ARBA" id="ARBA00023157"/>
    </source>
</evidence>
<comment type="function">
    <text evidence="18">Participates in O-mannosyl glycosylation by catalyzing the addition of N-acetylglucosamine to O-linked mannose on glycoproteins. Catalyzes the synthesis of the GlcNAc(beta1-2)Man(alpha1-)O-Ser/Thr moiety on alpha-dystroglycan and other O-mannosylated proteins, providing the necessary basis for the addition of further carbohydrate moieties. Is specific for alpha linked terminal mannose.</text>
</comment>
<dbReference type="InterPro" id="IPR029044">
    <property type="entry name" value="Nucleotide-diphossugar_trans"/>
</dbReference>
<reference evidence="21 22" key="1">
    <citation type="submission" date="2025-04" db="UniProtKB">
        <authorList>
            <consortium name="RefSeq"/>
        </authorList>
    </citation>
    <scope>IDENTIFICATION</scope>
    <source>
        <tissue evidence="21 22">Whole organism</tissue>
    </source>
</reference>
<dbReference type="RefSeq" id="XP_052124601.1">
    <property type="nucleotide sequence ID" value="XM_052268641.1"/>
</dbReference>
<dbReference type="InterPro" id="IPR004139">
    <property type="entry name" value="Glyco_trans_13"/>
</dbReference>
<accession>A0A9C6U1Y0</accession>
<comment type="pathway">
    <text evidence="2 18">Protein modification; protein glycosylation.</text>
</comment>
<evidence type="ECO:0000256" key="4">
    <source>
        <dbReference type="ARBA" id="ARBA00022553"/>
    </source>
</evidence>
<evidence type="ECO:0000256" key="13">
    <source>
        <dbReference type="ARBA" id="ARBA00023136"/>
    </source>
</evidence>
<dbReference type="GO" id="GO:0030246">
    <property type="term" value="F:carbohydrate binding"/>
    <property type="evidence" value="ECO:0007669"/>
    <property type="project" value="UniProtKB-KW"/>
</dbReference>
<evidence type="ECO:0000256" key="12">
    <source>
        <dbReference type="ARBA" id="ARBA00023034"/>
    </source>
</evidence>
<keyword evidence="10 18" id="KW-0735">Signal-anchor</keyword>
<evidence type="ECO:0000256" key="10">
    <source>
        <dbReference type="ARBA" id="ARBA00022968"/>
    </source>
</evidence>
<gene>
    <name evidence="21 22 23 24 25 26" type="primary">LOC113208628</name>
</gene>
<sequence>MLLCRVSCGDRAARRAPAAHRLPAPYPAPGLAPGPHQPVMLLLDRAAPPGRPLGALVGLPLGRRRALTKVFQVLLVVVLLFTIGINIMFILDTSRRLQEEALHTADSAELVGGEVRHVRGLRLQENAVKSLVIEVVSSQTKVSVSVDGATIMEDAEPHRGRGVHVVVLHQASGSVMAVRVFDTYSPHEDDAMVLFLNMVSAGRIVIFAIKDEGSFQLKAPARDLLRRLGSAHATSINWRGMWAMVTQKGAGPGGPTGGRLLGEAHSASKEFKAWGAPVSLQVEVPLVSAEESECSWPETEENRRRKEFCNHIEGYGSVCSCQDPAPVMFKPEPIPNNQVKNVPVAIIASNRPHYLYRMLRSLLSARGAQPDMITVFIDGYFSEPMEVTQLFGLRGVQHTPIGTKNARISQHYKAALTATFNLFPSAQHVIIVEEDLDVSPDFFSYFSQTLRLLDEDPSLYCISAWNDQGYEHTSDDPTRLYRIETMPGLGWVLKRSLYKEELEPNWPTPEKMWDWDMWMRMPEVRKGRECIVPDVSRTYHFGSSGLNMNSYFQEVYFKQHSFNTQSYVELKNIDSVKKVNYERLIWRDLKRSIPLDHNKDPCDENFIPERKGEVYVLYIKMESPKDFATWLQVAKCFRIWDLDARGYHNSMWRMRVKGSDVMVIGAPNSEYSKLKPAHITPMSLVSVSSKKEKAKAR</sequence>
<dbReference type="PROSITE" id="PS52031">
    <property type="entry name" value="GG_LECTIN"/>
    <property type="match status" value="1"/>
</dbReference>
<evidence type="ECO:0000313" key="22">
    <source>
        <dbReference type="RefSeq" id="XP_052124597.1"/>
    </source>
</evidence>
<evidence type="ECO:0000313" key="24">
    <source>
        <dbReference type="RefSeq" id="XP_052124599.1"/>
    </source>
</evidence>
<name>A0A9C6U1Y0_FRAOC</name>
<comment type="domain">
    <text evidence="18">The stem domain mediates specific interaction with beta-linked N-acetylglucosamine moieties of O-glycosylated proteins. It also interacts with its product, N-acetyl-beta-D-glucosaminyl-(1-&gt;2)-O-alpha-D-mannosylprotein.</text>
</comment>
<evidence type="ECO:0000256" key="5">
    <source>
        <dbReference type="ARBA" id="ARBA00022676"/>
    </source>
</evidence>
<dbReference type="Gene3D" id="3.90.550.10">
    <property type="entry name" value="Spore Coat Polysaccharide Biosynthesis Protein SpsA, Chain A"/>
    <property type="match status" value="1"/>
</dbReference>
<dbReference type="InterPro" id="IPR039474">
    <property type="entry name" value="POMGNT1_PANDER-like"/>
</dbReference>
<dbReference type="GO" id="GO:0030145">
    <property type="term" value="F:manganese ion binding"/>
    <property type="evidence" value="ECO:0007669"/>
    <property type="project" value="UniProtKB-UniRule"/>
</dbReference>
<evidence type="ECO:0000256" key="8">
    <source>
        <dbReference type="ARBA" id="ARBA00022723"/>
    </source>
</evidence>
<evidence type="ECO:0000256" key="1">
    <source>
        <dbReference type="ARBA" id="ARBA00004323"/>
    </source>
</evidence>
<evidence type="ECO:0000256" key="11">
    <source>
        <dbReference type="ARBA" id="ARBA00022989"/>
    </source>
</evidence>
<keyword evidence="11 18" id="KW-1133">Transmembrane helix</keyword>
<dbReference type="RefSeq" id="XP_052124598.1">
    <property type="nucleotide sequence ID" value="XM_052268638.1"/>
</dbReference>
<dbReference type="GO" id="GO:0016266">
    <property type="term" value="P:protein O-linked glycosylation via N-acetyl-galactosamine"/>
    <property type="evidence" value="ECO:0007669"/>
    <property type="project" value="TreeGrafter"/>
</dbReference>
<dbReference type="Pfam" id="PF15711">
    <property type="entry name" value="ILEI"/>
    <property type="match status" value="1"/>
</dbReference>
<evidence type="ECO:0000256" key="9">
    <source>
        <dbReference type="ARBA" id="ARBA00022734"/>
    </source>
</evidence>
<keyword evidence="14" id="KW-1015">Disulfide bond</keyword>
<evidence type="ECO:0000313" key="26">
    <source>
        <dbReference type="RefSeq" id="XP_052124601.1"/>
    </source>
</evidence>
<comment type="catalytic activity">
    <reaction evidence="17 18">
        <text>3-O-(alpha-D-mannosyl)-L-threonyl-[protein] + UDP-N-acetyl-alpha-D-glucosamine = 3-O-(N-acetyl-beta-D-glucosaminyl-(1-&gt;2)-alpha-D-mannosyl)-L-threonyl-[protein] + UDP + H(+)</text>
        <dbReference type="Rhea" id="RHEA:54128"/>
        <dbReference type="Rhea" id="RHEA-COMP:13547"/>
        <dbReference type="Rhea" id="RHEA-COMP:13802"/>
        <dbReference type="ChEBI" id="CHEBI:15378"/>
        <dbReference type="ChEBI" id="CHEBI:57705"/>
        <dbReference type="ChEBI" id="CHEBI:58223"/>
        <dbReference type="ChEBI" id="CHEBI:137323"/>
        <dbReference type="ChEBI" id="CHEBI:138067"/>
    </reaction>
</comment>
<evidence type="ECO:0000256" key="16">
    <source>
        <dbReference type="ARBA" id="ARBA00046887"/>
    </source>
</evidence>
<dbReference type="PANTHER" id="PTHR46396">
    <property type="entry name" value="PROTEIN O-LINKED-MANNOSE BETA-1,2-N-ACETYLGLUCOSAMINYLTRANSFERASE 1"/>
    <property type="match status" value="1"/>
</dbReference>
<keyword evidence="6" id="KW-0808">Transferase</keyword>
<evidence type="ECO:0000313" key="23">
    <source>
        <dbReference type="RefSeq" id="XP_052124598.1"/>
    </source>
</evidence>
<protein>
    <recommendedName>
        <fullName evidence="18">Protein O-linked-mannose beta-1,2-N-acetylglucosaminyltransferase</fullName>
        <shortName evidence="18">POMGnT1</shortName>
        <ecNumber evidence="18">2.4.1.-</ecNumber>
    </recommendedName>
</protein>
<dbReference type="InterPro" id="IPR052463">
    <property type="entry name" value="O-linked_mannose_GnT"/>
</dbReference>
<evidence type="ECO:0000259" key="19">
    <source>
        <dbReference type="Pfam" id="PF15711"/>
    </source>
</evidence>
<evidence type="ECO:0000256" key="2">
    <source>
        <dbReference type="ARBA" id="ARBA00004922"/>
    </source>
</evidence>
<dbReference type="InterPro" id="IPR039477">
    <property type="entry name" value="ILEI/PANDER_dom"/>
</dbReference>
<evidence type="ECO:0000256" key="18">
    <source>
        <dbReference type="RuleBase" id="RU368119"/>
    </source>
</evidence>
<keyword evidence="5 18" id="KW-0328">Glycosyltransferase</keyword>
<dbReference type="AlphaFoldDB" id="A0A9C6U1Y0"/>
<feature type="transmembrane region" description="Helical" evidence="18">
    <location>
        <begin position="70"/>
        <end position="91"/>
    </location>
</feature>
<dbReference type="SUPFAM" id="SSF53448">
    <property type="entry name" value="Nucleotide-diphospho-sugar transferases"/>
    <property type="match status" value="1"/>
</dbReference>
<evidence type="ECO:0000256" key="17">
    <source>
        <dbReference type="ARBA" id="ARBA00049045"/>
    </source>
</evidence>
<dbReference type="PANTHER" id="PTHR46396:SF1">
    <property type="entry name" value="PROTEIN O-LINKED-MANNOSE BETA-1,2-N-ACETYLGLUCOSAMINYLTRANSFERASE 1"/>
    <property type="match status" value="1"/>
</dbReference>
<dbReference type="GO" id="GO:0047223">
    <property type="term" value="F:beta-1,3-galactosyl-O-glycosyl-glycoprotein beta-1,3-N-acetylglucosaminyltransferase activity"/>
    <property type="evidence" value="ECO:0007669"/>
    <property type="project" value="TreeGrafter"/>
</dbReference>
<dbReference type="OrthoDB" id="440755at2759"/>
<organism evidence="20 25">
    <name type="scientific">Frankliniella occidentalis</name>
    <name type="common">Western flower thrips</name>
    <name type="synonym">Euthrips occidentalis</name>
    <dbReference type="NCBI Taxonomy" id="133901"/>
    <lineage>
        <taxon>Eukaryota</taxon>
        <taxon>Metazoa</taxon>
        <taxon>Ecdysozoa</taxon>
        <taxon>Arthropoda</taxon>
        <taxon>Hexapoda</taxon>
        <taxon>Insecta</taxon>
        <taxon>Pterygota</taxon>
        <taxon>Neoptera</taxon>
        <taxon>Paraneoptera</taxon>
        <taxon>Thysanoptera</taxon>
        <taxon>Terebrantia</taxon>
        <taxon>Thripoidea</taxon>
        <taxon>Thripidae</taxon>
        <taxon>Frankliniella</taxon>
    </lineage>
</organism>
<dbReference type="KEGG" id="foc:113208628"/>
<dbReference type="RefSeq" id="XP_052124596.1">
    <property type="nucleotide sequence ID" value="XM_052268636.1"/>
</dbReference>
<dbReference type="FunFam" id="3.90.550.10:FF:000038">
    <property type="entry name" value="protein O-linked-mannose beta-1,2-N-acetylglucosaminyltransferase 1 isoform X1"/>
    <property type="match status" value="1"/>
</dbReference>
<dbReference type="EC" id="2.4.1.-" evidence="18"/>
<evidence type="ECO:0000256" key="15">
    <source>
        <dbReference type="ARBA" id="ARBA00023211"/>
    </source>
</evidence>
<proteinExistence type="inferred from homology"/>
<evidence type="ECO:0000256" key="7">
    <source>
        <dbReference type="ARBA" id="ARBA00022692"/>
    </source>
</evidence>
<keyword evidence="9" id="KW-0430">Lectin</keyword>
<keyword evidence="13 18" id="KW-0472">Membrane</keyword>
<dbReference type="RefSeq" id="XP_052124597.1">
    <property type="nucleotide sequence ID" value="XM_052268637.1"/>
</dbReference>